<dbReference type="Pfam" id="PF14552">
    <property type="entry name" value="Tautomerase_2"/>
    <property type="match status" value="1"/>
</dbReference>
<keyword evidence="2" id="KW-1185">Reference proteome</keyword>
<protein>
    <submittedName>
        <fullName evidence="1">Tautomerase family protein</fullName>
    </submittedName>
</protein>
<reference evidence="1 2" key="1">
    <citation type="submission" date="2018-02" db="EMBL/GenBank/DDBJ databases">
        <title>Genome sequences of Apibacter spp., gut symbionts of Asian honey bees.</title>
        <authorList>
            <person name="Kwong W.K."/>
            <person name="Steele M.I."/>
            <person name="Moran N.A."/>
        </authorList>
    </citation>
    <scope>NUCLEOTIDE SEQUENCE [LARGE SCALE GENOMIC DNA]</scope>
    <source>
        <strain evidence="2">wkB301</strain>
    </source>
</reference>
<dbReference type="RefSeq" id="WP_105247010.1">
    <property type="nucleotide sequence ID" value="NZ_PSZM01000040.1"/>
</dbReference>
<gene>
    <name evidence="1" type="ORF">C4S77_07435</name>
</gene>
<dbReference type="PANTHER" id="PTHR38460:SF1">
    <property type="entry name" value="TAUTOMERASE YOLI-RELATED"/>
    <property type="match status" value="1"/>
</dbReference>
<dbReference type="EMBL" id="PSZM01000040">
    <property type="protein sequence ID" value="PQL91629.1"/>
    <property type="molecule type" value="Genomic_DNA"/>
</dbReference>
<name>A0A2S8AAM0_9FLAO</name>
<organism evidence="1 2">
    <name type="scientific">Apibacter adventoris</name>
    <dbReference type="NCBI Taxonomy" id="1679466"/>
    <lineage>
        <taxon>Bacteria</taxon>
        <taxon>Pseudomonadati</taxon>
        <taxon>Bacteroidota</taxon>
        <taxon>Flavobacteriia</taxon>
        <taxon>Flavobacteriales</taxon>
        <taxon>Weeksellaceae</taxon>
        <taxon>Apibacter</taxon>
    </lineage>
</organism>
<accession>A0A2S8AAM0</accession>
<sequence length="131" mass="15298">MPFVRISLHKELNEKVKNQISLCVHQALMQKFLIPENDYFHIIEELDANQIKYPKEYLGIRHTDRMVFLQIIAGSGRTENQKRELYAEIGKSISATTEISINDIIIILIESDSYYNWSFGMGKIQKLTHIK</sequence>
<dbReference type="PANTHER" id="PTHR38460">
    <property type="entry name" value="TAUTOMERASE YOLI-RELATED"/>
    <property type="match status" value="1"/>
</dbReference>
<dbReference type="AlphaFoldDB" id="A0A2S8AAM0"/>
<dbReference type="SUPFAM" id="SSF55331">
    <property type="entry name" value="Tautomerase/MIF"/>
    <property type="match status" value="1"/>
</dbReference>
<comment type="caution">
    <text evidence="1">The sequence shown here is derived from an EMBL/GenBank/DDBJ whole genome shotgun (WGS) entry which is preliminary data.</text>
</comment>
<dbReference type="Gene3D" id="3.30.429.10">
    <property type="entry name" value="Macrophage Migration Inhibitory Factor"/>
    <property type="match status" value="1"/>
</dbReference>
<dbReference type="OrthoDB" id="9804765at2"/>
<evidence type="ECO:0000313" key="2">
    <source>
        <dbReference type="Proteomes" id="UP000238042"/>
    </source>
</evidence>
<evidence type="ECO:0000313" key="1">
    <source>
        <dbReference type="EMBL" id="PQL91629.1"/>
    </source>
</evidence>
<dbReference type="InterPro" id="IPR014347">
    <property type="entry name" value="Tautomerase/MIF_sf"/>
</dbReference>
<proteinExistence type="predicted"/>
<dbReference type="Proteomes" id="UP000238042">
    <property type="component" value="Unassembled WGS sequence"/>
</dbReference>
<dbReference type="InterPro" id="IPR037479">
    <property type="entry name" value="Tauto_MSAD"/>
</dbReference>